<keyword evidence="8 16" id="KW-0597">Phosphoprotein</keyword>
<evidence type="ECO:0000256" key="13">
    <source>
        <dbReference type="ARBA" id="ARBA00023163"/>
    </source>
</evidence>
<dbReference type="InterPro" id="IPR008967">
    <property type="entry name" value="p53-like_TF_DNA-bd_sf"/>
</dbReference>
<name>A0A0V1E712_TRIPS</name>
<dbReference type="PANTHER" id="PTHR11801">
    <property type="entry name" value="SIGNAL TRANSDUCER AND ACTIVATOR OF TRANSCRIPTION"/>
    <property type="match status" value="1"/>
</dbReference>
<evidence type="ECO:0000256" key="6">
    <source>
        <dbReference type="ARBA" id="ARBA00022490"/>
    </source>
</evidence>
<evidence type="ECO:0000256" key="8">
    <source>
        <dbReference type="ARBA" id="ARBA00022553"/>
    </source>
</evidence>
<dbReference type="InterPro" id="IPR013800">
    <property type="entry name" value="STAT_TF_alpha"/>
</dbReference>
<dbReference type="Pfam" id="PF10273">
    <property type="entry name" value="WGG"/>
    <property type="match status" value="1"/>
</dbReference>
<dbReference type="Gene3D" id="1.20.1050.20">
    <property type="entry name" value="STAT transcription factor, all-alpha domain"/>
    <property type="match status" value="1"/>
</dbReference>
<keyword evidence="7" id="KW-0698">rRNA processing</keyword>
<keyword evidence="10 16" id="KW-0805">Transcription regulation</keyword>
<dbReference type="AlphaFoldDB" id="A0A0V1E712"/>
<evidence type="ECO:0000256" key="5">
    <source>
        <dbReference type="ARBA" id="ARBA00006524"/>
    </source>
</evidence>
<proteinExistence type="inferred from homology"/>
<evidence type="ECO:0000256" key="7">
    <source>
        <dbReference type="ARBA" id="ARBA00022552"/>
    </source>
</evidence>
<keyword evidence="11 16" id="KW-0238">DNA-binding</keyword>
<dbReference type="InterPro" id="IPR036860">
    <property type="entry name" value="SH2_dom_sf"/>
</dbReference>
<evidence type="ECO:0000313" key="19">
    <source>
        <dbReference type="EMBL" id="KRY69607.1"/>
    </source>
</evidence>
<dbReference type="SUPFAM" id="SSF49417">
    <property type="entry name" value="p53-like transcription factors"/>
    <property type="match status" value="1"/>
</dbReference>
<organism evidence="19 20">
    <name type="scientific">Trichinella pseudospiralis</name>
    <name type="common">Parasitic roundworm</name>
    <dbReference type="NCBI Taxonomy" id="6337"/>
    <lineage>
        <taxon>Eukaryota</taxon>
        <taxon>Metazoa</taxon>
        <taxon>Ecdysozoa</taxon>
        <taxon>Nematoda</taxon>
        <taxon>Enoplea</taxon>
        <taxon>Dorylaimia</taxon>
        <taxon>Trichinellida</taxon>
        <taxon>Trichinellidae</taxon>
        <taxon>Trichinella</taxon>
    </lineage>
</organism>
<keyword evidence="9 15" id="KW-0727">SH2 domain</keyword>
<keyword evidence="6 16" id="KW-0963">Cytoplasm</keyword>
<evidence type="ECO:0000256" key="10">
    <source>
        <dbReference type="ARBA" id="ARBA00023015"/>
    </source>
</evidence>
<dbReference type="GO" id="GO:0005737">
    <property type="term" value="C:cytoplasm"/>
    <property type="evidence" value="ECO:0007669"/>
    <property type="project" value="UniProtKB-SubCell"/>
</dbReference>
<evidence type="ECO:0000256" key="17">
    <source>
        <dbReference type="SAM" id="MobiDB-lite"/>
    </source>
</evidence>
<evidence type="ECO:0000256" key="1">
    <source>
        <dbReference type="ARBA" id="ARBA00002210"/>
    </source>
</evidence>
<comment type="similarity">
    <text evidence="5">Belongs to the TSR2 family.</text>
</comment>
<dbReference type="CDD" id="cd14801">
    <property type="entry name" value="STAT_DBD"/>
    <property type="match status" value="1"/>
</dbReference>
<keyword evidence="13 16" id="KW-0804">Transcription</keyword>
<evidence type="ECO:0000256" key="12">
    <source>
        <dbReference type="ARBA" id="ARBA00023159"/>
    </source>
</evidence>
<evidence type="ECO:0000256" key="16">
    <source>
        <dbReference type="RuleBase" id="RU046415"/>
    </source>
</evidence>
<dbReference type="SUPFAM" id="SSF47655">
    <property type="entry name" value="STAT"/>
    <property type="match status" value="1"/>
</dbReference>
<dbReference type="CDD" id="cd09919">
    <property type="entry name" value="SH2_STAT_family"/>
    <property type="match status" value="1"/>
</dbReference>
<comment type="similarity">
    <text evidence="4 16">Belongs to the transcription factor STAT family.</text>
</comment>
<dbReference type="Proteomes" id="UP000054632">
    <property type="component" value="Unassembled WGS sequence"/>
</dbReference>
<dbReference type="GO" id="GO:0003700">
    <property type="term" value="F:DNA-binding transcription factor activity"/>
    <property type="evidence" value="ECO:0007669"/>
    <property type="project" value="InterPro"/>
</dbReference>
<evidence type="ECO:0000256" key="4">
    <source>
        <dbReference type="ARBA" id="ARBA00005586"/>
    </source>
</evidence>
<reference evidence="19 20" key="1">
    <citation type="submission" date="2015-01" db="EMBL/GenBank/DDBJ databases">
        <title>Evolution of Trichinella species and genotypes.</title>
        <authorList>
            <person name="Korhonen P.K."/>
            <person name="Edoardo P."/>
            <person name="Giuseppe L.R."/>
            <person name="Gasser R.B."/>
        </authorList>
    </citation>
    <scope>NUCLEOTIDE SEQUENCE [LARGE SCALE GENOMIC DNA]</scope>
    <source>
        <strain evidence="19">ISS13</strain>
    </source>
</reference>
<sequence length="918" mass="103510">MSGTDDESAIQFRRIVRQIFDSWVSVDLIRSGQLGGTNTDEKLEWMIDVVVEMMISNKSAVDPEYIEEYLEIMFDNEFNMILEDGSSRSVSRLLSLGWDRCRAGETGLVSEMIDELGMRRARRPVGIDQIHRSSESSGSSSESEESMDCSDAYKKGLSSAETFTGCQTTAESSEPSESEPVVSVGELVDEDDFINTCFQLQFSKGMMDPLDGSLTAIEMLQEELCTVSKECDIQWKSVNELHAQFISKLGFIQNLRTMLSLKQDKNIVEDDESVPNAVTEISKALISGNKQAGKVYELLSQARKALISTLKKSTESIENLRKQLIDGALREWKHRQKLSQIGYSFEEADELLDRIGKSFESLAEEVWTILTITFWFIELLEQTPKLPDNNVSKCLPAVESIRSLLIDELKMIIQKSFIVSKQPNVVLKQHNKFNAEVRLLVGDKLGIKFFNVKVTVKLISEDQAQSLEDGTTSAFDAYSCFFFKFSLHLQLLICFRTTVAKIGISSLSEAEKDFQEENLEVERQSKRVKATFKSKLLKVDSRKPMSKNVEIPVCERNYALLFTCTMFKMGDITFDSIWALSCPVKLTVHGSQERLSQAMILWNHAFAPAENPFNIPKAVEWSQLAEALKYKFKCQTGATRPLSDAHLKYIAGKLVADPSCFSYETSLVTLEQFCKLPMREDVDFSFWSWFFEIAALIKQKLLRLWDDGLITGFISREDARSLLLSLHESCFLLRFSDSHLGGLSISFSAVLEDGRREVFPLAPFTGKDLDHLSLCSRIARCPQLLHIGRVYGAESCYDKSVIFREEAEGKVTSQMLNKEAYPYITSELIMVAHTTLSGIADCETTPVSPLNAICPSPGDDLSQICESCGITSDILDNPVDLNNFDWDSLGVFMIPTDQEPMDQSEFFSFLQNEEQPLN</sequence>
<feature type="domain" description="SH2" evidence="18">
    <location>
        <begin position="705"/>
        <end position="747"/>
    </location>
</feature>
<feature type="region of interest" description="Disordered" evidence="17">
    <location>
        <begin position="124"/>
        <end position="151"/>
    </location>
</feature>
<evidence type="ECO:0000313" key="20">
    <source>
        <dbReference type="Proteomes" id="UP000054632"/>
    </source>
</evidence>
<dbReference type="Gene3D" id="1.10.238.10">
    <property type="entry name" value="EF-hand"/>
    <property type="match status" value="1"/>
</dbReference>
<comment type="subcellular location">
    <subcellularLocation>
        <location evidence="3 16">Cytoplasm</location>
    </subcellularLocation>
    <subcellularLocation>
        <location evidence="2 16">Nucleus</location>
    </subcellularLocation>
</comment>
<dbReference type="InterPro" id="IPR000980">
    <property type="entry name" value="SH2"/>
</dbReference>
<dbReference type="GO" id="GO:0006364">
    <property type="term" value="P:rRNA processing"/>
    <property type="evidence" value="ECO:0007669"/>
    <property type="project" value="UniProtKB-KW"/>
</dbReference>
<dbReference type="GO" id="GO:0003677">
    <property type="term" value="F:DNA binding"/>
    <property type="evidence" value="ECO:0007669"/>
    <property type="project" value="UniProtKB-KW"/>
</dbReference>
<accession>A0A0V1E712</accession>
<dbReference type="Pfam" id="PF01017">
    <property type="entry name" value="STAT_alpha"/>
    <property type="match status" value="1"/>
</dbReference>
<dbReference type="SUPFAM" id="SSF55550">
    <property type="entry name" value="SH2 domain"/>
    <property type="match status" value="1"/>
</dbReference>
<dbReference type="Pfam" id="PF21354">
    <property type="entry name" value="STAT_linker"/>
    <property type="match status" value="1"/>
</dbReference>
<dbReference type="InterPro" id="IPR015988">
    <property type="entry name" value="STAT_TF_CC"/>
</dbReference>
<dbReference type="InterPro" id="IPR019398">
    <property type="entry name" value="Pre-rRNA_process_TSR2"/>
</dbReference>
<evidence type="ECO:0000256" key="14">
    <source>
        <dbReference type="ARBA" id="ARBA00023242"/>
    </source>
</evidence>
<dbReference type="Pfam" id="PF02864">
    <property type="entry name" value="STAT_bind"/>
    <property type="match status" value="1"/>
</dbReference>
<evidence type="ECO:0000256" key="2">
    <source>
        <dbReference type="ARBA" id="ARBA00004123"/>
    </source>
</evidence>
<dbReference type="GO" id="GO:0005634">
    <property type="term" value="C:nucleus"/>
    <property type="evidence" value="ECO:0007669"/>
    <property type="project" value="UniProtKB-SubCell"/>
</dbReference>
<dbReference type="InterPro" id="IPR013801">
    <property type="entry name" value="STAT_TF_DNA-bd"/>
</dbReference>
<evidence type="ECO:0000256" key="3">
    <source>
        <dbReference type="ARBA" id="ARBA00004496"/>
    </source>
</evidence>
<comment type="function">
    <text evidence="1">May be involved in 20S pre-rRNA processing.</text>
</comment>
<evidence type="ECO:0000256" key="11">
    <source>
        <dbReference type="ARBA" id="ARBA00023125"/>
    </source>
</evidence>
<protein>
    <recommendedName>
        <fullName evidence="16">Signal transducer and activator of transcription</fullName>
    </recommendedName>
</protein>
<dbReference type="Gene3D" id="3.30.505.10">
    <property type="entry name" value="SH2 domain"/>
    <property type="match status" value="1"/>
</dbReference>
<evidence type="ECO:0000256" key="9">
    <source>
        <dbReference type="ARBA" id="ARBA00022999"/>
    </source>
</evidence>
<keyword evidence="14 16" id="KW-0539">Nucleus</keyword>
<dbReference type="InterPro" id="IPR001217">
    <property type="entry name" value="STAT"/>
</dbReference>
<evidence type="ECO:0000256" key="15">
    <source>
        <dbReference type="PROSITE-ProRule" id="PRU00191"/>
    </source>
</evidence>
<gene>
    <name evidence="19" type="primary">sta-1</name>
    <name evidence="19" type="ORF">T4A_8506</name>
</gene>
<dbReference type="Pfam" id="PF00017">
    <property type="entry name" value="SH2"/>
    <property type="match status" value="1"/>
</dbReference>
<dbReference type="Gene3D" id="2.60.40.630">
    <property type="entry name" value="STAT transcription factor, DNA-binding domain"/>
    <property type="match status" value="1"/>
</dbReference>
<keyword evidence="12 16" id="KW-0010">Activator</keyword>
<comment type="caution">
    <text evidence="19">The sequence shown here is derived from an EMBL/GenBank/DDBJ whole genome shotgun (WGS) entry which is preliminary data.</text>
</comment>
<dbReference type="InterPro" id="IPR048988">
    <property type="entry name" value="STAT_linker"/>
</dbReference>
<dbReference type="PROSITE" id="PS50001">
    <property type="entry name" value="SH2"/>
    <property type="match status" value="1"/>
</dbReference>
<dbReference type="EMBL" id="JYDR01000087">
    <property type="protein sequence ID" value="KRY69607.1"/>
    <property type="molecule type" value="Genomic_DNA"/>
</dbReference>
<dbReference type="InterPro" id="IPR012345">
    <property type="entry name" value="STAT_TF_DNA-bd_N"/>
</dbReference>
<dbReference type="GO" id="GO:0007165">
    <property type="term" value="P:signal transduction"/>
    <property type="evidence" value="ECO:0007669"/>
    <property type="project" value="InterPro"/>
</dbReference>
<evidence type="ECO:0000259" key="18">
    <source>
        <dbReference type="PROSITE" id="PS50001"/>
    </source>
</evidence>